<sequence length="126" mass="15075">IEKVQRRAARFILSKYRFTDSVTDMLRELNLPQLSKRRKVARLKLFYLLYNNHFNLNTSIYLKQRSSRAVRSSHKDQVTPMTARINSFKYSFFPRTIAEWNSLPQDLLQADNLHQFETCLSRYLSL</sequence>
<proteinExistence type="evidence at transcript level"/>
<dbReference type="GO" id="GO:0004519">
    <property type="term" value="F:endonuclease activity"/>
    <property type="evidence" value="ECO:0007669"/>
    <property type="project" value="UniProtKB-KW"/>
</dbReference>
<protein>
    <submittedName>
        <fullName evidence="1">Putative endonuclease/reverse transcript</fullName>
    </submittedName>
</protein>
<organism evidence="1">
    <name type="scientific">Amblyomma aureolatum</name>
    <dbReference type="NCBI Taxonomy" id="187763"/>
    <lineage>
        <taxon>Eukaryota</taxon>
        <taxon>Metazoa</taxon>
        <taxon>Ecdysozoa</taxon>
        <taxon>Arthropoda</taxon>
        <taxon>Chelicerata</taxon>
        <taxon>Arachnida</taxon>
        <taxon>Acari</taxon>
        <taxon>Parasitiformes</taxon>
        <taxon>Ixodida</taxon>
        <taxon>Ixodoidea</taxon>
        <taxon>Ixodidae</taxon>
        <taxon>Amblyomminae</taxon>
        <taxon>Amblyomma</taxon>
    </lineage>
</organism>
<keyword evidence="1" id="KW-0378">Hydrolase</keyword>
<name>A0A1E1WY17_9ACAR</name>
<dbReference type="EMBL" id="GFAC01007316">
    <property type="protein sequence ID" value="JAT91872.1"/>
    <property type="molecule type" value="mRNA"/>
</dbReference>
<reference evidence="1" key="1">
    <citation type="journal article" date="2017" name="Front. Cell. Infect. Microbiol.">
        <title>The Distinct Transcriptional Response of the Midgut of Amblyomma sculptum and Amblyomma aureolatum Ticks to Rickettsia rickettsii Correlates to Their Differences in Susceptibility to Infection.</title>
        <authorList>
            <person name="Martins L.A."/>
            <person name="Galletti M.F.B.M."/>
            <person name="Ribeiro J.M."/>
            <person name="Fujita A."/>
            <person name="Costa F.B."/>
            <person name="Labruna M.B."/>
            <person name="Daffre S."/>
            <person name="Fogaca A.C."/>
        </authorList>
    </citation>
    <scope>NUCLEOTIDE SEQUENCE</scope>
</reference>
<dbReference type="AlphaFoldDB" id="A0A1E1WY17"/>
<keyword evidence="1" id="KW-0255">Endonuclease</keyword>
<keyword evidence="1" id="KW-0540">Nuclease</keyword>
<feature type="non-terminal residue" evidence="1">
    <location>
        <position position="1"/>
    </location>
</feature>
<accession>A0A1E1WY17</accession>
<evidence type="ECO:0000313" key="1">
    <source>
        <dbReference type="EMBL" id="JAT91872.1"/>
    </source>
</evidence>